<proteinExistence type="predicted"/>
<dbReference type="EMBL" id="QJKK01000001">
    <property type="protein sequence ID" value="RAL26654.1"/>
    <property type="molecule type" value="Genomic_DNA"/>
</dbReference>
<feature type="transmembrane region" description="Helical" evidence="2">
    <location>
        <begin position="16"/>
        <end position="39"/>
    </location>
</feature>
<name>A0A364K8P1_9BACL</name>
<evidence type="ECO:0000313" key="3">
    <source>
        <dbReference type="EMBL" id="RAL26654.1"/>
    </source>
</evidence>
<keyword evidence="2" id="KW-0472">Membrane</keyword>
<evidence type="ECO:0000256" key="1">
    <source>
        <dbReference type="SAM" id="MobiDB-lite"/>
    </source>
</evidence>
<dbReference type="OrthoDB" id="2989007at2"/>
<keyword evidence="2" id="KW-0812">Transmembrane</keyword>
<evidence type="ECO:0000256" key="2">
    <source>
        <dbReference type="SAM" id="Phobius"/>
    </source>
</evidence>
<organism evidence="3 4">
    <name type="scientific">Thermoflavimicrobium daqui</name>
    <dbReference type="NCBI Taxonomy" id="2137476"/>
    <lineage>
        <taxon>Bacteria</taxon>
        <taxon>Bacillati</taxon>
        <taxon>Bacillota</taxon>
        <taxon>Bacilli</taxon>
        <taxon>Bacillales</taxon>
        <taxon>Thermoactinomycetaceae</taxon>
        <taxon>Thermoflavimicrobium</taxon>
    </lineage>
</organism>
<evidence type="ECO:0008006" key="5">
    <source>
        <dbReference type="Google" id="ProtNLM"/>
    </source>
</evidence>
<dbReference type="RefSeq" id="WP_113657259.1">
    <property type="nucleotide sequence ID" value="NZ_KZ845663.1"/>
</dbReference>
<gene>
    <name evidence="3" type="ORF">DL897_00980</name>
</gene>
<keyword evidence="4" id="KW-1185">Reference proteome</keyword>
<reference evidence="3 4" key="1">
    <citation type="submission" date="2018-06" db="EMBL/GenBank/DDBJ databases">
        <title>Thermoflavimicrobium daqus sp. nov., a thermophilic microbe isolated from Moutai-flavour Daqu.</title>
        <authorList>
            <person name="Wang X."/>
            <person name="Zhou H."/>
        </authorList>
    </citation>
    <scope>NUCLEOTIDE SEQUENCE [LARGE SCALE GENOMIC DNA]</scope>
    <source>
        <strain evidence="3 4">FBKL4.011</strain>
    </source>
</reference>
<protein>
    <recommendedName>
        <fullName evidence="5">Fimbrial assembly protein (PilN)</fullName>
    </recommendedName>
</protein>
<evidence type="ECO:0000313" key="4">
    <source>
        <dbReference type="Proteomes" id="UP000251213"/>
    </source>
</evidence>
<keyword evidence="2" id="KW-1133">Transmembrane helix</keyword>
<feature type="region of interest" description="Disordered" evidence="1">
    <location>
        <begin position="185"/>
        <end position="210"/>
    </location>
</feature>
<sequence length="210" mass="24003">MKINLMEPVSSVKRYFRWWVGGIILFHVLLVGAAGFLFWEQSTQIEKLEKQKKLLEPVEKETKKKVEQEQKFRKQHGSVLNYKETVEKLQSENIEWDLALQAIGQALTPEAKTFNLKAKGNELSGMVVFASEHNMSIFETKMKANKLIKQFMIEGVGKASAIKEVQIKPDNATVVRFRFQFQPPKIEKSNESKGNNTKNENNSQQKGGSS</sequence>
<reference evidence="3 4" key="2">
    <citation type="submission" date="2018-06" db="EMBL/GenBank/DDBJ databases">
        <authorList>
            <person name="Zhirakovskaya E."/>
        </authorList>
    </citation>
    <scope>NUCLEOTIDE SEQUENCE [LARGE SCALE GENOMIC DNA]</scope>
    <source>
        <strain evidence="3 4">FBKL4.011</strain>
    </source>
</reference>
<dbReference type="AlphaFoldDB" id="A0A364K8P1"/>
<dbReference type="Proteomes" id="UP000251213">
    <property type="component" value="Unassembled WGS sequence"/>
</dbReference>
<feature type="compositionally biased region" description="Polar residues" evidence="1">
    <location>
        <begin position="192"/>
        <end position="210"/>
    </location>
</feature>
<comment type="caution">
    <text evidence="3">The sequence shown here is derived from an EMBL/GenBank/DDBJ whole genome shotgun (WGS) entry which is preliminary data.</text>
</comment>
<accession>A0A364K8P1</accession>